<dbReference type="InterPro" id="IPR006143">
    <property type="entry name" value="RND_pump_MFP"/>
</dbReference>
<feature type="domain" description="Multidrug resistance protein MdtA-like C-terminal permuted SH3" evidence="8">
    <location>
        <begin position="308"/>
        <end position="366"/>
    </location>
</feature>
<evidence type="ECO:0000256" key="3">
    <source>
        <dbReference type="SAM" id="Coils"/>
    </source>
</evidence>
<dbReference type="Pfam" id="PF25967">
    <property type="entry name" value="RND-MFP_C"/>
    <property type="match status" value="1"/>
</dbReference>
<evidence type="ECO:0000259" key="7">
    <source>
        <dbReference type="Pfam" id="PF25944"/>
    </source>
</evidence>
<dbReference type="RefSeq" id="WP_339538309.1">
    <property type="nucleotide sequence ID" value="NZ_JBBGZA010000001.1"/>
</dbReference>
<feature type="domain" description="Multidrug resistance protein MdtA-like alpha-helical hairpin" evidence="5">
    <location>
        <begin position="106"/>
        <end position="175"/>
    </location>
</feature>
<dbReference type="Proteomes" id="UP001380365">
    <property type="component" value="Unassembled WGS sequence"/>
</dbReference>
<comment type="subcellular location">
    <subcellularLocation>
        <location evidence="1">Cell envelope</location>
    </subcellularLocation>
</comment>
<dbReference type="SUPFAM" id="SSF111369">
    <property type="entry name" value="HlyD-like secretion proteins"/>
    <property type="match status" value="1"/>
</dbReference>
<keyword evidence="3" id="KW-0175">Coiled coil</keyword>
<dbReference type="Gene3D" id="2.40.30.170">
    <property type="match status" value="1"/>
</dbReference>
<dbReference type="Pfam" id="PF25876">
    <property type="entry name" value="HH_MFP_RND"/>
    <property type="match status" value="1"/>
</dbReference>
<feature type="domain" description="Multidrug resistance protein MdtA-like beta-barrel" evidence="7">
    <location>
        <begin position="212"/>
        <end position="302"/>
    </location>
</feature>
<protein>
    <submittedName>
        <fullName evidence="9">Efflux RND transporter periplasmic adaptor subunit</fullName>
    </submittedName>
</protein>
<evidence type="ECO:0000313" key="9">
    <source>
        <dbReference type="EMBL" id="MEJ5095089.1"/>
    </source>
</evidence>
<feature type="domain" description="Multidrug resistance protein MdtA-like barrel-sandwich hybrid" evidence="6">
    <location>
        <begin position="65"/>
        <end position="207"/>
    </location>
</feature>
<dbReference type="Gene3D" id="2.40.50.100">
    <property type="match status" value="1"/>
</dbReference>
<reference evidence="9 10" key="1">
    <citation type="submission" date="2023-12" db="EMBL/GenBank/DDBJ databases">
        <title>Gut-associated functions are favored during microbiome assembly across C. elegans life.</title>
        <authorList>
            <person name="Zimmermann J."/>
        </authorList>
    </citation>
    <scope>NUCLEOTIDE SEQUENCE [LARGE SCALE GENOMIC DNA]</scope>
    <source>
        <strain evidence="9 10">JUb134</strain>
    </source>
</reference>
<feature type="compositionally biased region" description="Gly residues" evidence="4">
    <location>
        <begin position="390"/>
        <end position="405"/>
    </location>
</feature>
<feature type="coiled-coil region" evidence="3">
    <location>
        <begin position="106"/>
        <end position="171"/>
    </location>
</feature>
<dbReference type="InterPro" id="IPR058625">
    <property type="entry name" value="MdtA-like_BSH"/>
</dbReference>
<dbReference type="InterPro" id="IPR058624">
    <property type="entry name" value="MdtA-like_HH"/>
</dbReference>
<feature type="compositionally biased region" description="Low complexity" evidence="4">
    <location>
        <begin position="376"/>
        <end position="389"/>
    </location>
</feature>
<dbReference type="Pfam" id="PF25917">
    <property type="entry name" value="BSH_RND"/>
    <property type="match status" value="1"/>
</dbReference>
<comment type="similarity">
    <text evidence="2">Belongs to the membrane fusion protein (MFP) (TC 8.A.1) family.</text>
</comment>
<proteinExistence type="inferred from homology"/>
<evidence type="ECO:0000313" key="10">
    <source>
        <dbReference type="Proteomes" id="UP001380365"/>
    </source>
</evidence>
<evidence type="ECO:0000256" key="4">
    <source>
        <dbReference type="SAM" id="MobiDB-lite"/>
    </source>
</evidence>
<evidence type="ECO:0000256" key="2">
    <source>
        <dbReference type="ARBA" id="ARBA00009477"/>
    </source>
</evidence>
<keyword evidence="10" id="KW-1185">Reference proteome</keyword>
<dbReference type="Pfam" id="PF25944">
    <property type="entry name" value="Beta-barrel_RND"/>
    <property type="match status" value="1"/>
</dbReference>
<gene>
    <name evidence="9" type="ORF">WH159_11150</name>
</gene>
<feature type="compositionally biased region" description="Low complexity" evidence="4">
    <location>
        <begin position="406"/>
        <end position="426"/>
    </location>
</feature>
<evidence type="ECO:0000256" key="1">
    <source>
        <dbReference type="ARBA" id="ARBA00004196"/>
    </source>
</evidence>
<dbReference type="PANTHER" id="PTHR30158">
    <property type="entry name" value="ACRA/E-RELATED COMPONENT OF DRUG EFFLUX TRANSPORTER"/>
    <property type="match status" value="1"/>
</dbReference>
<name>A0ABU8Q6F3_9SPHN</name>
<dbReference type="InterPro" id="IPR058627">
    <property type="entry name" value="MdtA-like_C"/>
</dbReference>
<organism evidence="9 10">
    <name type="scientific">Sphingomonas molluscorum</name>
    <dbReference type="NCBI Taxonomy" id="418184"/>
    <lineage>
        <taxon>Bacteria</taxon>
        <taxon>Pseudomonadati</taxon>
        <taxon>Pseudomonadota</taxon>
        <taxon>Alphaproteobacteria</taxon>
        <taxon>Sphingomonadales</taxon>
        <taxon>Sphingomonadaceae</taxon>
        <taxon>Sphingomonas</taxon>
    </lineage>
</organism>
<evidence type="ECO:0000259" key="6">
    <source>
        <dbReference type="Pfam" id="PF25917"/>
    </source>
</evidence>
<feature type="region of interest" description="Disordered" evidence="4">
    <location>
        <begin position="367"/>
        <end position="426"/>
    </location>
</feature>
<dbReference type="Gene3D" id="2.40.420.20">
    <property type="match status" value="1"/>
</dbReference>
<accession>A0ABU8Q6F3</accession>
<evidence type="ECO:0000259" key="8">
    <source>
        <dbReference type="Pfam" id="PF25967"/>
    </source>
</evidence>
<sequence>MIIAPSFGRPGRTLVVVAGALALASCGGGAEQPPAPPPPLVSVVTIQAQSVPNIIELPGRIEAVRSAEVRARTDGIIERRLYQEGTDVREGTPLFLIDPRDKRAAVQQARAAVQRAEATRVNARQVYERYRPLISERAVSAQEFEAAQATLRQAEASVADARAALTRAELELSYATVRAPISGRVGRAQVTEGALASATQATPLTTIEQLTPVYAVFAQSSTELQTLLTRARNGELKLPTLTGVEVRLILESGEEYGLVGRLNFADLSVDPATGSQVLRASFVNPDRRLLPGQFVRGRLSAGTVNGFMVPQRAVQINGTNASVSVVAQDGSVSTRQVQLGGQSGANWIIRSGLKAGDRVITEGWQKVQPGGKVRVQGEQPAAAGAPGRAGPAGQGGAAGQPGQGGSAAQSGQPGQPGAANGPASGR</sequence>
<evidence type="ECO:0000259" key="5">
    <source>
        <dbReference type="Pfam" id="PF25876"/>
    </source>
</evidence>
<dbReference type="InterPro" id="IPR058626">
    <property type="entry name" value="MdtA-like_b-barrel"/>
</dbReference>
<dbReference type="EMBL" id="JBBGZA010000001">
    <property type="protein sequence ID" value="MEJ5095089.1"/>
    <property type="molecule type" value="Genomic_DNA"/>
</dbReference>
<comment type="caution">
    <text evidence="9">The sequence shown here is derived from an EMBL/GenBank/DDBJ whole genome shotgun (WGS) entry which is preliminary data.</text>
</comment>
<dbReference type="NCBIfam" id="TIGR01730">
    <property type="entry name" value="RND_mfp"/>
    <property type="match status" value="1"/>
</dbReference>
<dbReference type="Gene3D" id="1.10.287.470">
    <property type="entry name" value="Helix hairpin bin"/>
    <property type="match status" value="1"/>
</dbReference>